<feature type="region of interest" description="Disordered" evidence="1">
    <location>
        <begin position="22"/>
        <end position="82"/>
    </location>
</feature>
<protein>
    <submittedName>
        <fullName evidence="2">Iron-regulated membrane protein</fullName>
    </submittedName>
</protein>
<proteinExistence type="predicted"/>
<name>A0ABU0RJ64_9ACTN</name>
<accession>A0ABU0RJ64</accession>
<dbReference type="EMBL" id="JAUSZS010000003">
    <property type="protein sequence ID" value="MDQ0932036.1"/>
    <property type="molecule type" value="Genomic_DNA"/>
</dbReference>
<feature type="compositionally biased region" description="Polar residues" evidence="1">
    <location>
        <begin position="46"/>
        <end position="58"/>
    </location>
</feature>
<keyword evidence="3" id="KW-1185">Reference proteome</keyword>
<dbReference type="Proteomes" id="UP001223072">
    <property type="component" value="Unassembled WGS sequence"/>
</dbReference>
<gene>
    <name evidence="2" type="ORF">QFZ49_001966</name>
</gene>
<reference evidence="2 3" key="1">
    <citation type="submission" date="2023-07" db="EMBL/GenBank/DDBJ databases">
        <title>Comparative genomics of wheat-associated soil bacteria to identify genetic determinants of phenazine resistance.</title>
        <authorList>
            <person name="Mouncey N."/>
        </authorList>
    </citation>
    <scope>NUCLEOTIDE SEQUENCE [LARGE SCALE GENOMIC DNA]</scope>
    <source>
        <strain evidence="2 3">W2I16</strain>
    </source>
</reference>
<evidence type="ECO:0000313" key="3">
    <source>
        <dbReference type="Proteomes" id="UP001223072"/>
    </source>
</evidence>
<evidence type="ECO:0000256" key="1">
    <source>
        <dbReference type="SAM" id="MobiDB-lite"/>
    </source>
</evidence>
<dbReference type="RefSeq" id="WP_307626083.1">
    <property type="nucleotide sequence ID" value="NZ_JAUSZS010000003.1"/>
</dbReference>
<organism evidence="2 3">
    <name type="scientific">Streptomyces turgidiscabies</name>
    <dbReference type="NCBI Taxonomy" id="85558"/>
    <lineage>
        <taxon>Bacteria</taxon>
        <taxon>Bacillati</taxon>
        <taxon>Actinomycetota</taxon>
        <taxon>Actinomycetes</taxon>
        <taxon>Kitasatosporales</taxon>
        <taxon>Streptomycetaceae</taxon>
        <taxon>Streptomyces</taxon>
    </lineage>
</organism>
<evidence type="ECO:0000313" key="2">
    <source>
        <dbReference type="EMBL" id="MDQ0932036.1"/>
    </source>
</evidence>
<sequence>MTADQLVAAAGTPALLSEVRAEVQGQAPHELRDHRTNPSDGASRAPSATTQPSDSQPATVEPRSATELGGTDTTSKAGGFDE</sequence>
<comment type="caution">
    <text evidence="2">The sequence shown here is derived from an EMBL/GenBank/DDBJ whole genome shotgun (WGS) entry which is preliminary data.</text>
</comment>